<evidence type="ECO:0000256" key="4">
    <source>
        <dbReference type="ARBA" id="ARBA00022989"/>
    </source>
</evidence>
<dbReference type="InterPro" id="IPR050401">
    <property type="entry name" value="Cyclic_nucleotide_synthase"/>
</dbReference>
<dbReference type="InterPro" id="IPR001054">
    <property type="entry name" value="A/G_cyclase"/>
</dbReference>
<evidence type="ECO:0000313" key="8">
    <source>
        <dbReference type="EMBL" id="KPM05548.1"/>
    </source>
</evidence>
<evidence type="ECO:0000256" key="2">
    <source>
        <dbReference type="ARBA" id="ARBA00022692"/>
    </source>
</evidence>
<keyword evidence="4" id="KW-1133">Transmembrane helix</keyword>
<dbReference type="Pfam" id="PF00211">
    <property type="entry name" value="Guanylate_cyc"/>
    <property type="match status" value="2"/>
</dbReference>
<dbReference type="GO" id="GO:0004383">
    <property type="term" value="F:guanylate cyclase activity"/>
    <property type="evidence" value="ECO:0007669"/>
    <property type="project" value="TreeGrafter"/>
</dbReference>
<dbReference type="GO" id="GO:0004016">
    <property type="term" value="F:adenylate cyclase activity"/>
    <property type="evidence" value="ECO:0007669"/>
    <property type="project" value="TreeGrafter"/>
</dbReference>
<evidence type="ECO:0000256" key="6">
    <source>
        <dbReference type="ARBA" id="ARBA00023180"/>
    </source>
</evidence>
<dbReference type="GO" id="GO:0001653">
    <property type="term" value="F:peptide receptor activity"/>
    <property type="evidence" value="ECO:0007669"/>
    <property type="project" value="TreeGrafter"/>
</dbReference>
<dbReference type="OrthoDB" id="6510100at2759"/>
<dbReference type="PANTHER" id="PTHR11920:SF501">
    <property type="entry name" value="GUANYLATE CYCLASE 32E"/>
    <property type="match status" value="1"/>
</dbReference>
<dbReference type="SUPFAM" id="SSF55073">
    <property type="entry name" value="Nucleotide cyclase"/>
    <property type="match status" value="2"/>
</dbReference>
<name>A0A132A3H2_SARSC</name>
<dbReference type="GO" id="GO:0000166">
    <property type="term" value="F:nucleotide binding"/>
    <property type="evidence" value="ECO:0007669"/>
    <property type="project" value="UniProtKB-KW"/>
</dbReference>
<reference evidence="8 9" key="1">
    <citation type="journal article" date="2015" name="Parasit. Vectors">
        <title>Draft genome of the scabies mite.</title>
        <authorList>
            <person name="Rider S.D.Jr."/>
            <person name="Morgan M.S."/>
            <person name="Arlian L.G."/>
        </authorList>
    </citation>
    <scope>NUCLEOTIDE SEQUENCE [LARGE SCALE GENOMIC DNA]</scope>
    <source>
        <strain evidence="8">Arlian Lab</strain>
    </source>
</reference>
<dbReference type="SMART" id="SM00044">
    <property type="entry name" value="CYCc"/>
    <property type="match status" value="1"/>
</dbReference>
<accession>A0A132A3H2</accession>
<dbReference type="Gene3D" id="6.10.250.780">
    <property type="match status" value="1"/>
</dbReference>
<dbReference type="PANTHER" id="PTHR11920">
    <property type="entry name" value="GUANYLYL CYCLASE"/>
    <property type="match status" value="1"/>
</dbReference>
<dbReference type="Gene3D" id="3.30.70.1230">
    <property type="entry name" value="Nucleotide cyclase"/>
    <property type="match status" value="2"/>
</dbReference>
<evidence type="ECO:0000256" key="7">
    <source>
        <dbReference type="ARBA" id="ARBA00023239"/>
    </source>
</evidence>
<dbReference type="GO" id="GO:0007168">
    <property type="term" value="P:receptor guanylyl cyclase signaling pathway"/>
    <property type="evidence" value="ECO:0007669"/>
    <property type="project" value="TreeGrafter"/>
</dbReference>
<evidence type="ECO:0000256" key="1">
    <source>
        <dbReference type="ARBA" id="ARBA00004370"/>
    </source>
</evidence>
<evidence type="ECO:0000256" key="3">
    <source>
        <dbReference type="ARBA" id="ARBA00022741"/>
    </source>
</evidence>
<dbReference type="PROSITE" id="PS50125">
    <property type="entry name" value="GUANYLATE_CYCLASE_2"/>
    <property type="match status" value="1"/>
</dbReference>
<proteinExistence type="predicted"/>
<dbReference type="InterPro" id="IPR029787">
    <property type="entry name" value="Nucleotide_cyclase"/>
</dbReference>
<dbReference type="Proteomes" id="UP000616769">
    <property type="component" value="Unassembled WGS sequence"/>
</dbReference>
<evidence type="ECO:0000313" key="9">
    <source>
        <dbReference type="Proteomes" id="UP000616769"/>
    </source>
</evidence>
<sequence length="259" mass="29617">MRTKISRFEMEQQKSDSLLYRLLPMKVAKSLRNGERVKPEKFDNVTIMFSDIVGFTTIASYSEPIETISILNNLFTIFDNIVKRYDVFKVETIGDAYLAVSGLPKRNNNHAEQIGLVALEFIDWCLRFKIEHMPSIPLQVRIGIHTGAVVSGVIGVISPQNYFCFFTFFLILIIIRKPGNILFFNIRSNGNFVDQRGSPNSIHISHTTKNWLEKYQNFIIEHRGSISLQGRGEFDTFWLLGRTEIDQPLLALPANISKG</sequence>
<dbReference type="GO" id="GO:0035556">
    <property type="term" value="P:intracellular signal transduction"/>
    <property type="evidence" value="ECO:0007669"/>
    <property type="project" value="InterPro"/>
</dbReference>
<keyword evidence="7" id="KW-0456">Lyase</keyword>
<dbReference type="EMBL" id="JXLN01010347">
    <property type="protein sequence ID" value="KPM05548.1"/>
    <property type="molecule type" value="Genomic_DNA"/>
</dbReference>
<comment type="caution">
    <text evidence="8">The sequence shown here is derived from an EMBL/GenBank/DDBJ whole genome shotgun (WGS) entry which is preliminary data.</text>
</comment>
<keyword evidence="3" id="KW-0547">Nucleotide-binding</keyword>
<comment type="subcellular location">
    <subcellularLocation>
        <location evidence="1">Membrane</location>
    </subcellularLocation>
</comment>
<dbReference type="AlphaFoldDB" id="A0A132A3H2"/>
<organism evidence="8 9">
    <name type="scientific">Sarcoptes scabiei</name>
    <name type="common">Itch mite</name>
    <name type="synonym">Acarus scabiei</name>
    <dbReference type="NCBI Taxonomy" id="52283"/>
    <lineage>
        <taxon>Eukaryota</taxon>
        <taxon>Metazoa</taxon>
        <taxon>Ecdysozoa</taxon>
        <taxon>Arthropoda</taxon>
        <taxon>Chelicerata</taxon>
        <taxon>Arachnida</taxon>
        <taxon>Acari</taxon>
        <taxon>Acariformes</taxon>
        <taxon>Sarcoptiformes</taxon>
        <taxon>Astigmata</taxon>
        <taxon>Psoroptidia</taxon>
        <taxon>Sarcoptoidea</taxon>
        <taxon>Sarcoptidae</taxon>
        <taxon>Sarcoptinae</taxon>
        <taxon>Sarcoptes</taxon>
    </lineage>
</organism>
<gene>
    <name evidence="8" type="ORF">QR98_0040130</name>
</gene>
<keyword evidence="2" id="KW-0812">Transmembrane</keyword>
<evidence type="ECO:0000256" key="5">
    <source>
        <dbReference type="ARBA" id="ARBA00023136"/>
    </source>
</evidence>
<dbReference type="VEuPathDB" id="VectorBase:SSCA003500"/>
<dbReference type="CDD" id="cd07302">
    <property type="entry name" value="CHD"/>
    <property type="match status" value="1"/>
</dbReference>
<dbReference type="GO" id="GO:0005886">
    <property type="term" value="C:plasma membrane"/>
    <property type="evidence" value="ECO:0007669"/>
    <property type="project" value="TreeGrafter"/>
</dbReference>
<keyword evidence="6" id="KW-0325">Glycoprotein</keyword>
<protein>
    <submittedName>
        <fullName evidence="8">Guanylate cyclase-like protein 4</fullName>
    </submittedName>
</protein>
<keyword evidence="5" id="KW-0472">Membrane</keyword>